<dbReference type="PANTHER" id="PTHR34139">
    <property type="entry name" value="UPF0331 PROTEIN MJ0127"/>
    <property type="match status" value="1"/>
</dbReference>
<dbReference type="Proteomes" id="UP000315827">
    <property type="component" value="Unassembled WGS sequence"/>
</dbReference>
<evidence type="ECO:0000256" key="2">
    <source>
        <dbReference type="ARBA" id="ARBA00022649"/>
    </source>
</evidence>
<dbReference type="InterPro" id="IPR037038">
    <property type="entry name" value="HepT-like_sf"/>
</dbReference>
<keyword evidence="3" id="KW-0540">Nuclease</keyword>
<sequence>MFERLIAYHILELLKKSLEEIIQRSERIRFADDFLSSNEGVILLDSICMKLSAVGESVKNLDKITKREFLSNYPEIPWKNVMGVRDVIVHHYFEVDAEEIFRICKEDVPPLLDTINRMLLDLHQ</sequence>
<keyword evidence="2" id="KW-1277">Toxin-antitoxin system</keyword>
<reference evidence="7 11" key="1">
    <citation type="submission" date="2015-09" db="EMBL/GenBank/DDBJ databases">
        <authorList>
            <consortium name="Pathogen Informatics"/>
        </authorList>
    </citation>
    <scope>NUCLEOTIDE SEQUENCE [LARGE SCALE GENOMIC DNA]</scope>
    <source>
        <strain evidence="7 11">2789STDY5608872</strain>
    </source>
</reference>
<dbReference type="InterPro" id="IPR008201">
    <property type="entry name" value="HepT-like"/>
</dbReference>
<keyword evidence="1" id="KW-0597">Phosphoprotein</keyword>
<proteinExistence type="inferred from homology"/>
<dbReference type="GO" id="GO:0016787">
    <property type="term" value="F:hydrolase activity"/>
    <property type="evidence" value="ECO:0007669"/>
    <property type="project" value="UniProtKB-KW"/>
</dbReference>
<dbReference type="Proteomes" id="UP001221009">
    <property type="component" value="Chromosome"/>
</dbReference>
<evidence type="ECO:0000313" key="7">
    <source>
        <dbReference type="EMBL" id="CUN33291.1"/>
    </source>
</evidence>
<organism evidence="9 12">
    <name type="scientific">Parabacteroides distasonis</name>
    <dbReference type="NCBI Taxonomy" id="823"/>
    <lineage>
        <taxon>Bacteria</taxon>
        <taxon>Pseudomonadati</taxon>
        <taxon>Bacteroidota</taxon>
        <taxon>Bacteroidia</taxon>
        <taxon>Bacteroidales</taxon>
        <taxon>Tannerellaceae</taxon>
        <taxon>Parabacteroides</taxon>
    </lineage>
</organism>
<reference evidence="10" key="4">
    <citation type="submission" date="2023-03" db="EMBL/GenBank/DDBJ databases">
        <title>Parabacteroides distasonis, a bacteria resistant against UC.</title>
        <authorList>
            <person name="Dai W."/>
        </authorList>
    </citation>
    <scope>NUCLEOTIDE SEQUENCE</scope>
    <source>
        <strain evidence="10">F1-28</strain>
    </source>
</reference>
<dbReference type="GO" id="GO:0110001">
    <property type="term" value="C:toxin-antitoxin complex"/>
    <property type="evidence" value="ECO:0007669"/>
    <property type="project" value="InterPro"/>
</dbReference>
<comment type="similarity">
    <text evidence="6">Belongs to the HepT RNase toxin family.</text>
</comment>
<dbReference type="EMBL" id="CYXP01000016">
    <property type="protein sequence ID" value="CUN33291.1"/>
    <property type="molecule type" value="Genomic_DNA"/>
</dbReference>
<name>A0A174RBI3_PARDI</name>
<gene>
    <name evidence="7" type="ORF">ERS852429_04341</name>
    <name evidence="9" type="ORF">FSA05_23020</name>
    <name evidence="8" type="ORF">GKD59_09100</name>
    <name evidence="10" type="ORF">P2T59_08840</name>
</gene>
<evidence type="ECO:0000256" key="6">
    <source>
        <dbReference type="ARBA" id="ARBA00024207"/>
    </source>
</evidence>
<dbReference type="EMBL" id="CP120353">
    <property type="protein sequence ID" value="WET66079.1"/>
    <property type="molecule type" value="Genomic_DNA"/>
</dbReference>
<dbReference type="GO" id="GO:0004540">
    <property type="term" value="F:RNA nuclease activity"/>
    <property type="evidence" value="ECO:0007669"/>
    <property type="project" value="InterPro"/>
</dbReference>
<evidence type="ECO:0000313" key="13">
    <source>
        <dbReference type="Proteomes" id="UP000463337"/>
    </source>
</evidence>
<protein>
    <submittedName>
        <fullName evidence="9">DUF86 domain-containing protein</fullName>
    </submittedName>
    <submittedName>
        <fullName evidence="7">Uncharacterized conserved protein</fullName>
    </submittedName>
</protein>
<keyword evidence="5" id="KW-0378">Hydrolase</keyword>
<evidence type="ECO:0000256" key="1">
    <source>
        <dbReference type="ARBA" id="ARBA00022553"/>
    </source>
</evidence>
<evidence type="ECO:0000313" key="10">
    <source>
        <dbReference type="EMBL" id="WET66079.1"/>
    </source>
</evidence>
<dbReference type="AlphaFoldDB" id="A0A174RBI3"/>
<dbReference type="EMBL" id="WKLT01000006">
    <property type="protein sequence ID" value="MRY58063.1"/>
    <property type="molecule type" value="Genomic_DNA"/>
</dbReference>
<evidence type="ECO:0000313" key="12">
    <source>
        <dbReference type="Proteomes" id="UP000315827"/>
    </source>
</evidence>
<dbReference type="RefSeq" id="WP_044546756.1">
    <property type="nucleotide sequence ID" value="NZ_AP019729.1"/>
</dbReference>
<evidence type="ECO:0000256" key="3">
    <source>
        <dbReference type="ARBA" id="ARBA00022722"/>
    </source>
</evidence>
<dbReference type="Gene3D" id="1.20.120.580">
    <property type="entry name" value="bsu32300-like"/>
    <property type="match status" value="1"/>
</dbReference>
<evidence type="ECO:0000313" key="11">
    <source>
        <dbReference type="Proteomes" id="UP000095591"/>
    </source>
</evidence>
<dbReference type="EMBL" id="VOHW01000027">
    <property type="protein sequence ID" value="TWV57596.1"/>
    <property type="molecule type" value="Genomic_DNA"/>
</dbReference>
<keyword evidence="4" id="KW-0547">Nucleotide-binding</keyword>
<dbReference type="GO" id="GO:0000166">
    <property type="term" value="F:nucleotide binding"/>
    <property type="evidence" value="ECO:0007669"/>
    <property type="project" value="UniProtKB-KW"/>
</dbReference>
<evidence type="ECO:0000313" key="9">
    <source>
        <dbReference type="EMBL" id="TWV57596.1"/>
    </source>
</evidence>
<evidence type="ECO:0000313" key="8">
    <source>
        <dbReference type="EMBL" id="MRY58063.1"/>
    </source>
</evidence>
<evidence type="ECO:0000256" key="4">
    <source>
        <dbReference type="ARBA" id="ARBA00022741"/>
    </source>
</evidence>
<dbReference type="Pfam" id="PF01934">
    <property type="entry name" value="HepT-like"/>
    <property type="match status" value="1"/>
</dbReference>
<dbReference type="Proteomes" id="UP000463337">
    <property type="component" value="Unassembled WGS sequence"/>
</dbReference>
<accession>A0A174RBI3</accession>
<dbReference type="InterPro" id="IPR051813">
    <property type="entry name" value="HepT_RNase_toxin"/>
</dbReference>
<evidence type="ECO:0000256" key="5">
    <source>
        <dbReference type="ARBA" id="ARBA00022801"/>
    </source>
</evidence>
<dbReference type="PANTHER" id="PTHR34139:SF1">
    <property type="entry name" value="RNASE MJ1380-RELATED"/>
    <property type="match status" value="1"/>
</dbReference>
<reference evidence="8 13" key="2">
    <citation type="journal article" date="2019" name="Nat. Med.">
        <title>A library of human gut bacterial isolates paired with longitudinal multiomics data enables mechanistic microbiome research.</title>
        <authorList>
            <person name="Poyet M."/>
            <person name="Groussin M."/>
            <person name="Gibbons S.M."/>
            <person name="Avila-Pacheco J."/>
            <person name="Jiang X."/>
            <person name="Kearney S.M."/>
            <person name="Perrotta A.R."/>
            <person name="Berdy B."/>
            <person name="Zhao S."/>
            <person name="Lieberman T.D."/>
            <person name="Swanson P.K."/>
            <person name="Smith M."/>
            <person name="Roesemann S."/>
            <person name="Alexander J.E."/>
            <person name="Rich S.A."/>
            <person name="Livny J."/>
            <person name="Vlamakis H."/>
            <person name="Clish C."/>
            <person name="Bullock K."/>
            <person name="Deik A."/>
            <person name="Scott J."/>
            <person name="Pierce K.A."/>
            <person name="Xavier R.J."/>
            <person name="Alm E.J."/>
        </authorList>
    </citation>
    <scope>NUCLEOTIDE SEQUENCE [LARGE SCALE GENOMIC DNA]</scope>
    <source>
        <strain evidence="8 13">BIOML-A41</strain>
    </source>
</reference>
<dbReference type="Proteomes" id="UP000095591">
    <property type="component" value="Unassembled WGS sequence"/>
</dbReference>
<reference evidence="9 12" key="3">
    <citation type="submission" date="2019-07" db="EMBL/GenBank/DDBJ databases">
        <title>Genome sequencing of Parabacteroides distasonis iSURF_7.</title>
        <authorList>
            <person name="Degefu H.N."/>
            <person name="Ruoff K.L."/>
            <person name="Price C.E."/>
            <person name="Valls R.A."/>
            <person name="O'Toole G.A."/>
        </authorList>
    </citation>
    <scope>NUCLEOTIDE SEQUENCE [LARGE SCALE GENOMIC DNA]</scope>
    <source>
        <strain evidence="9 12">CFPLTA003_1B</strain>
    </source>
</reference>